<reference evidence="2 3" key="1">
    <citation type="submission" date="2019-02" db="EMBL/GenBank/DDBJ databases">
        <title>Kribbella capetownensis sp. nov. and Kribbella speibonae sp. nov., isolated from soil.</title>
        <authorList>
            <person name="Curtis S.M."/>
            <person name="Norton I."/>
            <person name="Everest G.J."/>
            <person name="Meyers P.R."/>
        </authorList>
    </citation>
    <scope>NUCLEOTIDE SEQUENCE [LARGE SCALE GENOMIC DNA]</scope>
    <source>
        <strain evidence="2 3">DSM 27082</strain>
    </source>
</reference>
<comment type="caution">
    <text evidence="2">The sequence shown here is derived from an EMBL/GenBank/DDBJ whole genome shotgun (WGS) entry which is preliminary data.</text>
</comment>
<dbReference type="RefSeq" id="WP_131287740.1">
    <property type="nucleotide sequence ID" value="NZ_SJKA01000004.1"/>
</dbReference>
<sequence length="63" mass="6905">MTAISLQTARNRSLVAREFPFRTCVVCGFPIAHDDQGGSDLQPLHSGTCSERQSLPQVSEETQ</sequence>
<dbReference type="AlphaFoldDB" id="A0A4R0IPM1"/>
<dbReference type="EMBL" id="SJKA01000004">
    <property type="protein sequence ID" value="TCC34907.1"/>
    <property type="molecule type" value="Genomic_DNA"/>
</dbReference>
<feature type="compositionally biased region" description="Polar residues" evidence="1">
    <location>
        <begin position="45"/>
        <end position="63"/>
    </location>
</feature>
<protein>
    <submittedName>
        <fullName evidence="2">Uncharacterized protein</fullName>
    </submittedName>
</protein>
<gene>
    <name evidence="2" type="ORF">E0H50_13520</name>
</gene>
<feature type="region of interest" description="Disordered" evidence="1">
    <location>
        <begin position="37"/>
        <end position="63"/>
    </location>
</feature>
<evidence type="ECO:0000313" key="2">
    <source>
        <dbReference type="EMBL" id="TCC34907.1"/>
    </source>
</evidence>
<name>A0A4R0IPM1_9ACTN</name>
<accession>A0A4R0IPM1</accession>
<evidence type="ECO:0000256" key="1">
    <source>
        <dbReference type="SAM" id="MobiDB-lite"/>
    </source>
</evidence>
<dbReference type="Proteomes" id="UP000292695">
    <property type="component" value="Unassembled WGS sequence"/>
</dbReference>
<evidence type="ECO:0000313" key="3">
    <source>
        <dbReference type="Proteomes" id="UP000292695"/>
    </source>
</evidence>
<keyword evidence="3" id="KW-1185">Reference proteome</keyword>
<organism evidence="2 3">
    <name type="scientific">Kribbella sindirgiensis</name>
    <dbReference type="NCBI Taxonomy" id="1124744"/>
    <lineage>
        <taxon>Bacteria</taxon>
        <taxon>Bacillati</taxon>
        <taxon>Actinomycetota</taxon>
        <taxon>Actinomycetes</taxon>
        <taxon>Propionibacteriales</taxon>
        <taxon>Kribbellaceae</taxon>
        <taxon>Kribbella</taxon>
    </lineage>
</organism>
<proteinExistence type="predicted"/>